<sequence length="295" mass="32762">LRFPHIPAALLASCYYLHHLVVQRPGHPMASAPPKGESFDFEDPRAQEAMGSASASCSPAGGVFGVSPPESSRRDSRKRRKDRPSWIKHTFTPHFDGHLWRKYGQKNIKDSAFPRLYYRCSYREDRQCLASKLVQQENHEDPPLFKVTYTYEHTCNTAPVPTPDVVAELPAPATGDALLLRFDSTGAGHRGAHRMEQERHYQQPAAPGSGWPSMMLSFDSNNRQHEQCTFPSELPPAASSSSFSTEGLPAPSSTTDGGDDGFSTWDSLRYGLNDHVHFGDHSYLPNSGNDGDDNY</sequence>
<proteinExistence type="predicted"/>
<dbReference type="SMART" id="SM00774">
    <property type="entry name" value="WRKY"/>
    <property type="match status" value="1"/>
</dbReference>
<keyword evidence="5" id="KW-0539">Nucleus</keyword>
<feature type="region of interest" description="Disordered" evidence="6">
    <location>
        <begin position="50"/>
        <end position="85"/>
    </location>
</feature>
<feature type="compositionally biased region" description="Low complexity" evidence="6">
    <location>
        <begin position="50"/>
        <end position="61"/>
    </location>
</feature>
<dbReference type="Gene3D" id="2.20.25.80">
    <property type="entry name" value="WRKY domain"/>
    <property type="match status" value="1"/>
</dbReference>
<keyword evidence="4" id="KW-0804">Transcription</keyword>
<dbReference type="Proteomes" id="UP000015105">
    <property type="component" value="Chromosome 3D"/>
</dbReference>
<feature type="domain" description="WRKY" evidence="7">
    <location>
        <begin position="96"/>
        <end position="158"/>
    </location>
</feature>
<feature type="compositionally biased region" description="Low complexity" evidence="6">
    <location>
        <begin position="230"/>
        <end position="244"/>
    </location>
</feature>
<dbReference type="InterPro" id="IPR003657">
    <property type="entry name" value="WRKY_dom"/>
</dbReference>
<protein>
    <recommendedName>
        <fullName evidence="7">WRKY domain-containing protein</fullName>
    </recommendedName>
</protein>
<dbReference type="InterPro" id="IPR036576">
    <property type="entry name" value="WRKY_dom_sf"/>
</dbReference>
<dbReference type="PROSITE" id="PS50811">
    <property type="entry name" value="WRKY"/>
    <property type="match status" value="1"/>
</dbReference>
<reference evidence="9" key="1">
    <citation type="journal article" date="2014" name="Science">
        <title>Ancient hybridizations among the ancestral genomes of bread wheat.</title>
        <authorList>
            <consortium name="International Wheat Genome Sequencing Consortium,"/>
            <person name="Marcussen T."/>
            <person name="Sandve S.R."/>
            <person name="Heier L."/>
            <person name="Spannagl M."/>
            <person name="Pfeifer M."/>
            <person name="Jakobsen K.S."/>
            <person name="Wulff B.B."/>
            <person name="Steuernagel B."/>
            <person name="Mayer K.F."/>
            <person name="Olsen O.A."/>
        </authorList>
    </citation>
    <scope>NUCLEOTIDE SEQUENCE [LARGE SCALE GENOMIC DNA]</scope>
    <source>
        <strain evidence="9">cv. AL8/78</strain>
    </source>
</reference>
<comment type="subcellular location">
    <subcellularLocation>
        <location evidence="1">Nucleus</location>
    </subcellularLocation>
</comment>
<dbReference type="Pfam" id="PF03106">
    <property type="entry name" value="WRKY"/>
    <property type="match status" value="1"/>
</dbReference>
<evidence type="ECO:0000256" key="4">
    <source>
        <dbReference type="ARBA" id="ARBA00023163"/>
    </source>
</evidence>
<feature type="region of interest" description="Disordered" evidence="6">
    <location>
        <begin position="225"/>
        <end position="264"/>
    </location>
</feature>
<reference evidence="8" key="5">
    <citation type="journal article" date="2021" name="G3 (Bethesda)">
        <title>Aegilops tauschii genome assembly Aet v5.0 features greater sequence contiguity and improved annotation.</title>
        <authorList>
            <person name="Wang L."/>
            <person name="Zhu T."/>
            <person name="Rodriguez J.C."/>
            <person name="Deal K.R."/>
            <person name="Dubcovsky J."/>
            <person name="McGuire P.E."/>
            <person name="Lux T."/>
            <person name="Spannagl M."/>
            <person name="Mayer K.F.X."/>
            <person name="Baldrich P."/>
            <person name="Meyers B.C."/>
            <person name="Huo N."/>
            <person name="Gu Y.Q."/>
            <person name="Zhou H."/>
            <person name="Devos K.M."/>
            <person name="Bennetzen J.L."/>
            <person name="Unver T."/>
            <person name="Budak H."/>
            <person name="Gulick P.J."/>
            <person name="Galiba G."/>
            <person name="Kalapos B."/>
            <person name="Nelson D.R."/>
            <person name="Li P."/>
            <person name="You F.M."/>
            <person name="Luo M.C."/>
            <person name="Dvorak J."/>
        </authorList>
    </citation>
    <scope>NUCLEOTIDE SEQUENCE [LARGE SCALE GENOMIC DNA]</scope>
    <source>
        <strain evidence="8">cv. AL8/78</strain>
    </source>
</reference>
<dbReference type="InterPro" id="IPR044810">
    <property type="entry name" value="WRKY_plant"/>
</dbReference>
<evidence type="ECO:0000313" key="9">
    <source>
        <dbReference type="Proteomes" id="UP000015105"/>
    </source>
</evidence>
<reference evidence="8" key="3">
    <citation type="journal article" date="2017" name="Nature">
        <title>Genome sequence of the progenitor of the wheat D genome Aegilops tauschii.</title>
        <authorList>
            <person name="Luo M.C."/>
            <person name="Gu Y.Q."/>
            <person name="Puiu D."/>
            <person name="Wang H."/>
            <person name="Twardziok S.O."/>
            <person name="Deal K.R."/>
            <person name="Huo N."/>
            <person name="Zhu T."/>
            <person name="Wang L."/>
            <person name="Wang Y."/>
            <person name="McGuire P.E."/>
            <person name="Liu S."/>
            <person name="Long H."/>
            <person name="Ramasamy R.K."/>
            <person name="Rodriguez J.C."/>
            <person name="Van S.L."/>
            <person name="Yuan L."/>
            <person name="Wang Z."/>
            <person name="Xia Z."/>
            <person name="Xiao L."/>
            <person name="Anderson O.D."/>
            <person name="Ouyang S."/>
            <person name="Liang Y."/>
            <person name="Zimin A.V."/>
            <person name="Pertea G."/>
            <person name="Qi P."/>
            <person name="Bennetzen J.L."/>
            <person name="Dai X."/>
            <person name="Dawson M.W."/>
            <person name="Muller H.G."/>
            <person name="Kugler K."/>
            <person name="Rivarola-Duarte L."/>
            <person name="Spannagl M."/>
            <person name="Mayer K.F.X."/>
            <person name="Lu F.H."/>
            <person name="Bevan M.W."/>
            <person name="Leroy P."/>
            <person name="Li P."/>
            <person name="You F.M."/>
            <person name="Sun Q."/>
            <person name="Liu Z."/>
            <person name="Lyons E."/>
            <person name="Wicker T."/>
            <person name="Salzberg S.L."/>
            <person name="Devos K.M."/>
            <person name="Dvorak J."/>
        </authorList>
    </citation>
    <scope>NUCLEOTIDE SEQUENCE [LARGE SCALE GENOMIC DNA]</scope>
    <source>
        <strain evidence="8">cv. AL8/78</strain>
    </source>
</reference>
<dbReference type="PANTHER" id="PTHR31282">
    <property type="entry name" value="WRKY TRANSCRIPTION FACTOR 21-RELATED"/>
    <property type="match status" value="1"/>
</dbReference>
<evidence type="ECO:0000256" key="3">
    <source>
        <dbReference type="ARBA" id="ARBA00023125"/>
    </source>
</evidence>
<accession>A0A453FTH9</accession>
<dbReference type="EnsemblPlants" id="AET3Gv20776500.1">
    <property type="protein sequence ID" value="AET3Gv20776500.1"/>
    <property type="gene ID" value="AET3Gv20776500"/>
</dbReference>
<reference evidence="9" key="2">
    <citation type="journal article" date="2017" name="Nat. Plants">
        <title>The Aegilops tauschii genome reveals multiple impacts of transposons.</title>
        <authorList>
            <person name="Zhao G."/>
            <person name="Zou C."/>
            <person name="Li K."/>
            <person name="Wang K."/>
            <person name="Li T."/>
            <person name="Gao L."/>
            <person name="Zhang X."/>
            <person name="Wang H."/>
            <person name="Yang Z."/>
            <person name="Liu X."/>
            <person name="Jiang W."/>
            <person name="Mao L."/>
            <person name="Kong X."/>
            <person name="Jiao Y."/>
            <person name="Jia J."/>
        </authorList>
    </citation>
    <scope>NUCLEOTIDE SEQUENCE [LARGE SCALE GENOMIC DNA]</scope>
    <source>
        <strain evidence="9">cv. AL8/78</strain>
    </source>
</reference>
<evidence type="ECO:0000256" key="1">
    <source>
        <dbReference type="ARBA" id="ARBA00004123"/>
    </source>
</evidence>
<keyword evidence="3" id="KW-0238">DNA-binding</keyword>
<dbReference type="Gramene" id="AET3Gv20776500.1">
    <property type="protein sequence ID" value="AET3Gv20776500.1"/>
    <property type="gene ID" value="AET3Gv20776500"/>
</dbReference>
<dbReference type="GO" id="GO:0003700">
    <property type="term" value="F:DNA-binding transcription factor activity"/>
    <property type="evidence" value="ECO:0007669"/>
    <property type="project" value="InterPro"/>
</dbReference>
<evidence type="ECO:0000256" key="2">
    <source>
        <dbReference type="ARBA" id="ARBA00023015"/>
    </source>
</evidence>
<evidence type="ECO:0000256" key="6">
    <source>
        <dbReference type="SAM" id="MobiDB-lite"/>
    </source>
</evidence>
<dbReference type="GO" id="GO:0043565">
    <property type="term" value="F:sequence-specific DNA binding"/>
    <property type="evidence" value="ECO:0007669"/>
    <property type="project" value="InterPro"/>
</dbReference>
<organism evidence="8 9">
    <name type="scientific">Aegilops tauschii subsp. strangulata</name>
    <name type="common">Goatgrass</name>
    <dbReference type="NCBI Taxonomy" id="200361"/>
    <lineage>
        <taxon>Eukaryota</taxon>
        <taxon>Viridiplantae</taxon>
        <taxon>Streptophyta</taxon>
        <taxon>Embryophyta</taxon>
        <taxon>Tracheophyta</taxon>
        <taxon>Spermatophyta</taxon>
        <taxon>Magnoliopsida</taxon>
        <taxon>Liliopsida</taxon>
        <taxon>Poales</taxon>
        <taxon>Poaceae</taxon>
        <taxon>BOP clade</taxon>
        <taxon>Pooideae</taxon>
        <taxon>Triticodae</taxon>
        <taxon>Triticeae</taxon>
        <taxon>Triticinae</taxon>
        <taxon>Aegilops</taxon>
    </lineage>
</organism>
<keyword evidence="2" id="KW-0805">Transcription regulation</keyword>
<keyword evidence="9" id="KW-1185">Reference proteome</keyword>
<reference evidence="8" key="4">
    <citation type="submission" date="2019-03" db="UniProtKB">
        <authorList>
            <consortium name="EnsemblPlants"/>
        </authorList>
    </citation>
    <scope>IDENTIFICATION</scope>
</reference>
<dbReference type="SUPFAM" id="SSF118290">
    <property type="entry name" value="WRKY DNA-binding domain"/>
    <property type="match status" value="1"/>
</dbReference>
<dbReference type="AlphaFoldDB" id="A0A453FTH9"/>
<dbReference type="STRING" id="200361.A0A453FTH9"/>
<name>A0A453FTH9_AEGTS</name>
<dbReference type="GO" id="GO:0005634">
    <property type="term" value="C:nucleus"/>
    <property type="evidence" value="ECO:0007669"/>
    <property type="project" value="UniProtKB-SubCell"/>
</dbReference>
<evidence type="ECO:0000259" key="7">
    <source>
        <dbReference type="PROSITE" id="PS50811"/>
    </source>
</evidence>
<evidence type="ECO:0000256" key="5">
    <source>
        <dbReference type="ARBA" id="ARBA00023242"/>
    </source>
</evidence>
<evidence type="ECO:0000313" key="8">
    <source>
        <dbReference type="EnsemblPlants" id="AET3Gv20776500.1"/>
    </source>
</evidence>